<reference evidence="2" key="1">
    <citation type="journal article" date="2018" name="Data Brief">
        <title>Genome sequence data from 17 accessions of Ensete ventricosum, a staple food crop for millions in Ethiopia.</title>
        <authorList>
            <person name="Yemataw Z."/>
            <person name="Muzemil S."/>
            <person name="Ambachew D."/>
            <person name="Tripathi L."/>
            <person name="Tesfaye K."/>
            <person name="Chala A."/>
            <person name="Farbos A."/>
            <person name="O'Neill P."/>
            <person name="Moore K."/>
            <person name="Grant M."/>
            <person name="Studholme D.J."/>
        </authorList>
    </citation>
    <scope>NUCLEOTIDE SEQUENCE [LARGE SCALE GENOMIC DNA]</scope>
    <source>
        <tissue evidence="2">Leaf</tissue>
    </source>
</reference>
<dbReference type="AlphaFoldDB" id="A0A445MHK4"/>
<dbReference type="EMBL" id="KV876006">
    <property type="protein sequence ID" value="RZR73747.1"/>
    <property type="molecule type" value="Genomic_DNA"/>
</dbReference>
<evidence type="ECO:0000256" key="1">
    <source>
        <dbReference type="SAM" id="MobiDB-lite"/>
    </source>
</evidence>
<organism evidence="2">
    <name type="scientific">Ensete ventricosum</name>
    <name type="common">Abyssinian banana</name>
    <name type="synonym">Musa ensete</name>
    <dbReference type="NCBI Taxonomy" id="4639"/>
    <lineage>
        <taxon>Eukaryota</taxon>
        <taxon>Viridiplantae</taxon>
        <taxon>Streptophyta</taxon>
        <taxon>Embryophyta</taxon>
        <taxon>Tracheophyta</taxon>
        <taxon>Spermatophyta</taxon>
        <taxon>Magnoliopsida</taxon>
        <taxon>Liliopsida</taxon>
        <taxon>Zingiberales</taxon>
        <taxon>Musaceae</taxon>
        <taxon>Ensete</taxon>
    </lineage>
</organism>
<sequence>MPHGWRLLPSTSREMLFNAGDPRRSKGATPYTLMVAISFVRIQEEQLNHEVRRTRVAPRLAMPRPTAPSNAIQAPAPK</sequence>
<gene>
    <name evidence="2" type="ORF">BHM03_00027746</name>
</gene>
<name>A0A445MHK4_ENSVE</name>
<proteinExistence type="predicted"/>
<evidence type="ECO:0000313" key="2">
    <source>
        <dbReference type="EMBL" id="RZR73747.1"/>
    </source>
</evidence>
<protein>
    <submittedName>
        <fullName evidence="2">Uncharacterized protein</fullName>
    </submittedName>
</protein>
<feature type="region of interest" description="Disordered" evidence="1">
    <location>
        <begin position="58"/>
        <end position="78"/>
    </location>
</feature>
<dbReference type="Proteomes" id="UP000290560">
    <property type="component" value="Unassembled WGS sequence"/>
</dbReference>
<accession>A0A445MHK4</accession>